<evidence type="ECO:0000313" key="2">
    <source>
        <dbReference type="EMBL" id="KIJ40800.1"/>
    </source>
</evidence>
<keyword evidence="3" id="KW-1185">Reference proteome</keyword>
<dbReference type="Gene3D" id="1.25.40.10">
    <property type="entry name" value="Tetratricopeptide repeat domain"/>
    <property type="match status" value="1"/>
</dbReference>
<dbReference type="OrthoDB" id="5231159at2759"/>
<dbReference type="SMART" id="SM00028">
    <property type="entry name" value="TPR"/>
    <property type="match status" value="2"/>
</dbReference>
<dbReference type="Pfam" id="PF13424">
    <property type="entry name" value="TPR_12"/>
    <property type="match status" value="2"/>
</dbReference>
<name>A0A0C9VR58_SPHS4</name>
<evidence type="ECO:0008006" key="4">
    <source>
        <dbReference type="Google" id="ProtNLM"/>
    </source>
</evidence>
<dbReference type="Proteomes" id="UP000054279">
    <property type="component" value="Unassembled WGS sequence"/>
</dbReference>
<keyword evidence="1" id="KW-0802">TPR repeat</keyword>
<evidence type="ECO:0000313" key="3">
    <source>
        <dbReference type="Proteomes" id="UP000054279"/>
    </source>
</evidence>
<organism evidence="2 3">
    <name type="scientific">Sphaerobolus stellatus (strain SS14)</name>
    <dbReference type="NCBI Taxonomy" id="990650"/>
    <lineage>
        <taxon>Eukaryota</taxon>
        <taxon>Fungi</taxon>
        <taxon>Dikarya</taxon>
        <taxon>Basidiomycota</taxon>
        <taxon>Agaricomycotina</taxon>
        <taxon>Agaricomycetes</taxon>
        <taxon>Phallomycetidae</taxon>
        <taxon>Geastrales</taxon>
        <taxon>Sphaerobolaceae</taxon>
        <taxon>Sphaerobolus</taxon>
    </lineage>
</organism>
<dbReference type="AlphaFoldDB" id="A0A0C9VR58"/>
<dbReference type="InterPro" id="IPR011990">
    <property type="entry name" value="TPR-like_helical_dom_sf"/>
</dbReference>
<reference evidence="2 3" key="1">
    <citation type="submission" date="2014-06" db="EMBL/GenBank/DDBJ databases">
        <title>Evolutionary Origins and Diversification of the Mycorrhizal Mutualists.</title>
        <authorList>
            <consortium name="DOE Joint Genome Institute"/>
            <consortium name="Mycorrhizal Genomics Consortium"/>
            <person name="Kohler A."/>
            <person name="Kuo A."/>
            <person name="Nagy L.G."/>
            <person name="Floudas D."/>
            <person name="Copeland A."/>
            <person name="Barry K.W."/>
            <person name="Cichocki N."/>
            <person name="Veneault-Fourrey C."/>
            <person name="LaButti K."/>
            <person name="Lindquist E.A."/>
            <person name="Lipzen A."/>
            <person name="Lundell T."/>
            <person name="Morin E."/>
            <person name="Murat C."/>
            <person name="Riley R."/>
            <person name="Ohm R."/>
            <person name="Sun H."/>
            <person name="Tunlid A."/>
            <person name="Henrissat B."/>
            <person name="Grigoriev I.V."/>
            <person name="Hibbett D.S."/>
            <person name="Martin F."/>
        </authorList>
    </citation>
    <scope>NUCLEOTIDE SEQUENCE [LARGE SCALE GENOMIC DNA]</scope>
    <source>
        <strain evidence="2 3">SS14</strain>
    </source>
</reference>
<gene>
    <name evidence="2" type="ORF">M422DRAFT_173170</name>
</gene>
<dbReference type="InterPro" id="IPR053137">
    <property type="entry name" value="NLR-like"/>
</dbReference>
<dbReference type="InterPro" id="IPR019734">
    <property type="entry name" value="TPR_rpt"/>
</dbReference>
<feature type="repeat" description="TPR" evidence="1">
    <location>
        <begin position="26"/>
        <end position="59"/>
    </location>
</feature>
<dbReference type="HOGENOM" id="CLU_000288_125_15_1"/>
<accession>A0A0C9VR58</accession>
<feature type="non-terminal residue" evidence="2">
    <location>
        <position position="1"/>
    </location>
</feature>
<sequence>EDAERMYERALAGKEKALGPNHTSTLGTVNNLGILYSDLGRLEDAERMYERALAGQEKALGPNHTSTLDISDLGRLEDAERMYERALAGKEKALGPNHTSTLGTVNNLGNLYRNLGRLEDAERMYERALPTITKFRVTVGHDTKYRTEPPAKLLRVPKPL</sequence>
<proteinExistence type="predicted"/>
<dbReference type="SUPFAM" id="SSF48452">
    <property type="entry name" value="TPR-like"/>
    <property type="match status" value="1"/>
</dbReference>
<dbReference type="PROSITE" id="PS50005">
    <property type="entry name" value="TPR"/>
    <property type="match status" value="1"/>
</dbReference>
<protein>
    <recommendedName>
        <fullName evidence="4">Kinesin light chain</fullName>
    </recommendedName>
</protein>
<dbReference type="PANTHER" id="PTHR46082:SF6">
    <property type="entry name" value="AAA+ ATPASE DOMAIN-CONTAINING PROTEIN-RELATED"/>
    <property type="match status" value="1"/>
</dbReference>
<dbReference type="EMBL" id="KN837141">
    <property type="protein sequence ID" value="KIJ40800.1"/>
    <property type="molecule type" value="Genomic_DNA"/>
</dbReference>
<dbReference type="PANTHER" id="PTHR46082">
    <property type="entry name" value="ATP/GTP-BINDING PROTEIN-RELATED"/>
    <property type="match status" value="1"/>
</dbReference>
<evidence type="ECO:0000256" key="1">
    <source>
        <dbReference type="PROSITE-ProRule" id="PRU00339"/>
    </source>
</evidence>